<sequence>MKILVIEDEAQMLETLVQSLQQEKYLVETATDYESALEKVGVYAYDCILLDITLPGGSGLAILEELKKQQKTEGVIIVSAKDSVQDRIAGLELGADDYLSKPFHMAELHARVKSVLRRRKFDGQPLVQLHNLTIDPEKHQVWVQEEAVVLNRKEFDILLYLVSNKDRLVSKTALAEHVWGDYIDQADNYEFIYSQIKNLRKKLKDHGAGVEIQAIYGIGYKLVTL</sequence>
<evidence type="ECO:0000259" key="8">
    <source>
        <dbReference type="PROSITE" id="PS50110"/>
    </source>
</evidence>
<dbReference type="SUPFAM" id="SSF52172">
    <property type="entry name" value="CheY-like"/>
    <property type="match status" value="1"/>
</dbReference>
<dbReference type="PROSITE" id="PS51755">
    <property type="entry name" value="OMPR_PHOB"/>
    <property type="match status" value="1"/>
</dbReference>
<dbReference type="GO" id="GO:0032993">
    <property type="term" value="C:protein-DNA complex"/>
    <property type="evidence" value="ECO:0007669"/>
    <property type="project" value="TreeGrafter"/>
</dbReference>
<dbReference type="Proteomes" id="UP000036458">
    <property type="component" value="Chromosome"/>
</dbReference>
<keyword evidence="3" id="KW-0805">Transcription regulation</keyword>
<feature type="domain" description="Response regulatory" evidence="8">
    <location>
        <begin position="2"/>
        <end position="116"/>
    </location>
</feature>
<feature type="DNA-binding region" description="OmpR/PhoB-type" evidence="7">
    <location>
        <begin position="124"/>
        <end position="224"/>
    </location>
</feature>
<dbReference type="SMART" id="SM00448">
    <property type="entry name" value="REC"/>
    <property type="match status" value="1"/>
</dbReference>
<evidence type="ECO:0000256" key="7">
    <source>
        <dbReference type="PROSITE-ProRule" id="PRU01091"/>
    </source>
</evidence>
<dbReference type="InterPro" id="IPR001789">
    <property type="entry name" value="Sig_transdc_resp-reg_receiver"/>
</dbReference>
<protein>
    <submittedName>
        <fullName evidence="10">Transcriptional regulator</fullName>
    </submittedName>
</protein>
<evidence type="ECO:0000256" key="6">
    <source>
        <dbReference type="PROSITE-ProRule" id="PRU00169"/>
    </source>
</evidence>
<feature type="domain" description="OmpR/PhoB-type" evidence="9">
    <location>
        <begin position="124"/>
        <end position="224"/>
    </location>
</feature>
<dbReference type="PATRIC" id="fig|1379910.4.peg.638"/>
<evidence type="ECO:0000256" key="2">
    <source>
        <dbReference type="ARBA" id="ARBA00023012"/>
    </source>
</evidence>
<dbReference type="STRING" id="1379910.TH63_02975"/>
<accession>A0A0H4WAE4</accession>
<dbReference type="InterPro" id="IPR036388">
    <property type="entry name" value="WH-like_DNA-bd_sf"/>
</dbReference>
<evidence type="ECO:0000256" key="5">
    <source>
        <dbReference type="ARBA" id="ARBA00023163"/>
    </source>
</evidence>
<dbReference type="Pfam" id="PF00486">
    <property type="entry name" value="Trans_reg_C"/>
    <property type="match status" value="1"/>
</dbReference>
<keyword evidence="1 6" id="KW-0597">Phosphoprotein</keyword>
<feature type="modified residue" description="4-aspartylphosphate" evidence="6">
    <location>
        <position position="51"/>
    </location>
</feature>
<dbReference type="Gene3D" id="3.40.50.2300">
    <property type="match status" value="1"/>
</dbReference>
<dbReference type="EMBL" id="CP010777">
    <property type="protein sequence ID" value="AKQ47456.1"/>
    <property type="molecule type" value="Genomic_DNA"/>
</dbReference>
<evidence type="ECO:0000256" key="3">
    <source>
        <dbReference type="ARBA" id="ARBA00023015"/>
    </source>
</evidence>
<dbReference type="InterPro" id="IPR011006">
    <property type="entry name" value="CheY-like_superfamily"/>
</dbReference>
<evidence type="ECO:0000313" key="11">
    <source>
        <dbReference type="Proteomes" id="UP000036458"/>
    </source>
</evidence>
<dbReference type="SMART" id="SM00862">
    <property type="entry name" value="Trans_reg_C"/>
    <property type="match status" value="1"/>
</dbReference>
<dbReference type="InterPro" id="IPR001867">
    <property type="entry name" value="OmpR/PhoB-type_DNA-bd"/>
</dbReference>
<dbReference type="PROSITE" id="PS50110">
    <property type="entry name" value="RESPONSE_REGULATORY"/>
    <property type="match status" value="1"/>
</dbReference>
<keyword evidence="5" id="KW-0804">Transcription</keyword>
<keyword evidence="11" id="KW-1185">Reference proteome</keyword>
<name>A0A0H4WAE4_9BACT</name>
<evidence type="ECO:0000313" key="10">
    <source>
        <dbReference type="EMBL" id="AKQ47456.1"/>
    </source>
</evidence>
<dbReference type="PANTHER" id="PTHR48111">
    <property type="entry name" value="REGULATOR OF RPOS"/>
    <property type="match status" value="1"/>
</dbReference>
<dbReference type="Gene3D" id="1.10.10.10">
    <property type="entry name" value="Winged helix-like DNA-binding domain superfamily/Winged helix DNA-binding domain"/>
    <property type="match status" value="1"/>
</dbReference>
<reference evidence="10 11" key="1">
    <citation type="submission" date="2015-01" db="EMBL/GenBank/DDBJ databases">
        <title>Rufibacter sp./DG31D/ whole genome sequencing.</title>
        <authorList>
            <person name="Kim M.K."/>
            <person name="Srinivasan S."/>
            <person name="Lee J.-J."/>
        </authorList>
    </citation>
    <scope>NUCLEOTIDE SEQUENCE [LARGE SCALE GENOMIC DNA]</scope>
    <source>
        <strain evidence="10 11">DG31D</strain>
    </source>
</reference>
<dbReference type="KEGG" id="ruf:TH63_02975"/>
<dbReference type="GO" id="GO:0000156">
    <property type="term" value="F:phosphorelay response regulator activity"/>
    <property type="evidence" value="ECO:0007669"/>
    <property type="project" value="TreeGrafter"/>
</dbReference>
<organism evidence="10 11">
    <name type="scientific">Rufibacter radiotolerans</name>
    <dbReference type="NCBI Taxonomy" id="1379910"/>
    <lineage>
        <taxon>Bacteria</taxon>
        <taxon>Pseudomonadati</taxon>
        <taxon>Bacteroidota</taxon>
        <taxon>Cytophagia</taxon>
        <taxon>Cytophagales</taxon>
        <taxon>Hymenobacteraceae</taxon>
        <taxon>Rufibacter</taxon>
    </lineage>
</organism>
<dbReference type="OrthoDB" id="9774822at2"/>
<keyword evidence="2" id="KW-0902">Two-component regulatory system</keyword>
<evidence type="ECO:0000256" key="4">
    <source>
        <dbReference type="ARBA" id="ARBA00023125"/>
    </source>
</evidence>
<dbReference type="GO" id="GO:0005829">
    <property type="term" value="C:cytosol"/>
    <property type="evidence" value="ECO:0007669"/>
    <property type="project" value="TreeGrafter"/>
</dbReference>
<dbReference type="GO" id="GO:0006355">
    <property type="term" value="P:regulation of DNA-templated transcription"/>
    <property type="evidence" value="ECO:0007669"/>
    <property type="project" value="InterPro"/>
</dbReference>
<dbReference type="Gene3D" id="6.10.250.690">
    <property type="match status" value="1"/>
</dbReference>
<dbReference type="AlphaFoldDB" id="A0A0H4WAE4"/>
<dbReference type="GO" id="GO:0000976">
    <property type="term" value="F:transcription cis-regulatory region binding"/>
    <property type="evidence" value="ECO:0007669"/>
    <property type="project" value="TreeGrafter"/>
</dbReference>
<proteinExistence type="predicted"/>
<dbReference type="CDD" id="cd00383">
    <property type="entry name" value="trans_reg_C"/>
    <property type="match status" value="1"/>
</dbReference>
<dbReference type="InterPro" id="IPR039420">
    <property type="entry name" value="WalR-like"/>
</dbReference>
<evidence type="ECO:0000256" key="1">
    <source>
        <dbReference type="ARBA" id="ARBA00022553"/>
    </source>
</evidence>
<dbReference type="RefSeq" id="WP_048922549.1">
    <property type="nucleotide sequence ID" value="NZ_CP010777.1"/>
</dbReference>
<evidence type="ECO:0000259" key="9">
    <source>
        <dbReference type="PROSITE" id="PS51755"/>
    </source>
</evidence>
<dbReference type="Pfam" id="PF00072">
    <property type="entry name" value="Response_reg"/>
    <property type="match status" value="1"/>
</dbReference>
<dbReference type="PANTHER" id="PTHR48111:SF22">
    <property type="entry name" value="REGULATOR OF RPOS"/>
    <property type="match status" value="1"/>
</dbReference>
<gene>
    <name evidence="10" type="ORF">TH63_02975</name>
</gene>
<keyword evidence="4 7" id="KW-0238">DNA-binding</keyword>